<gene>
    <name evidence="3" type="ORF">Zmor_010202</name>
</gene>
<accession>A0AA38IQJ1</accession>
<proteinExistence type="predicted"/>
<feature type="chain" id="PRO_5041208529" evidence="2">
    <location>
        <begin position="19"/>
        <end position="111"/>
    </location>
</feature>
<sequence length="111" mass="10913">MKFAVAVLCLCLYSVVESQPAGRGLIGDIINGVGDITGDLGNAAGDVIGDLGDIADGVVDGIGDVVNGVACGTLDLTNGLLQQDGPCKDNGGSSGSTDDNDEATTADVTEV</sequence>
<feature type="region of interest" description="Disordered" evidence="1">
    <location>
        <begin position="83"/>
        <end position="111"/>
    </location>
</feature>
<evidence type="ECO:0000256" key="1">
    <source>
        <dbReference type="SAM" id="MobiDB-lite"/>
    </source>
</evidence>
<protein>
    <submittedName>
        <fullName evidence="3">Uncharacterized protein</fullName>
    </submittedName>
</protein>
<dbReference type="Proteomes" id="UP001168821">
    <property type="component" value="Unassembled WGS sequence"/>
</dbReference>
<name>A0AA38IQJ1_9CUCU</name>
<keyword evidence="4" id="KW-1185">Reference proteome</keyword>
<organism evidence="3 4">
    <name type="scientific">Zophobas morio</name>
    <dbReference type="NCBI Taxonomy" id="2755281"/>
    <lineage>
        <taxon>Eukaryota</taxon>
        <taxon>Metazoa</taxon>
        <taxon>Ecdysozoa</taxon>
        <taxon>Arthropoda</taxon>
        <taxon>Hexapoda</taxon>
        <taxon>Insecta</taxon>
        <taxon>Pterygota</taxon>
        <taxon>Neoptera</taxon>
        <taxon>Endopterygota</taxon>
        <taxon>Coleoptera</taxon>
        <taxon>Polyphaga</taxon>
        <taxon>Cucujiformia</taxon>
        <taxon>Tenebrionidae</taxon>
        <taxon>Zophobas</taxon>
    </lineage>
</organism>
<evidence type="ECO:0000313" key="3">
    <source>
        <dbReference type="EMBL" id="KAJ3658467.1"/>
    </source>
</evidence>
<reference evidence="3" key="1">
    <citation type="journal article" date="2023" name="G3 (Bethesda)">
        <title>Whole genome assemblies of Zophobas morio and Tenebrio molitor.</title>
        <authorList>
            <person name="Kaur S."/>
            <person name="Stinson S.A."/>
            <person name="diCenzo G.C."/>
        </authorList>
    </citation>
    <scope>NUCLEOTIDE SEQUENCE</scope>
    <source>
        <strain evidence="3">QUZm001</strain>
    </source>
</reference>
<keyword evidence="2" id="KW-0732">Signal</keyword>
<comment type="caution">
    <text evidence="3">The sequence shown here is derived from an EMBL/GenBank/DDBJ whole genome shotgun (WGS) entry which is preliminary data.</text>
</comment>
<dbReference type="EMBL" id="JALNTZ010000003">
    <property type="protein sequence ID" value="KAJ3658467.1"/>
    <property type="molecule type" value="Genomic_DNA"/>
</dbReference>
<feature type="compositionally biased region" description="Acidic residues" evidence="1">
    <location>
        <begin position="98"/>
        <end position="111"/>
    </location>
</feature>
<dbReference type="AlphaFoldDB" id="A0AA38IQJ1"/>
<evidence type="ECO:0000313" key="4">
    <source>
        <dbReference type="Proteomes" id="UP001168821"/>
    </source>
</evidence>
<evidence type="ECO:0000256" key="2">
    <source>
        <dbReference type="SAM" id="SignalP"/>
    </source>
</evidence>
<feature type="signal peptide" evidence="2">
    <location>
        <begin position="1"/>
        <end position="18"/>
    </location>
</feature>